<dbReference type="Gene3D" id="2.60.40.420">
    <property type="entry name" value="Cupredoxins - blue copper proteins"/>
    <property type="match status" value="1"/>
</dbReference>
<dbReference type="InterPro" id="IPR008972">
    <property type="entry name" value="Cupredoxin"/>
</dbReference>
<dbReference type="GO" id="GO:0009055">
    <property type="term" value="F:electron transfer activity"/>
    <property type="evidence" value="ECO:0007669"/>
    <property type="project" value="InterPro"/>
</dbReference>
<organism evidence="2 3">
    <name type="scientific">Nelumbo nucifera</name>
    <name type="common">Sacred lotus</name>
    <dbReference type="NCBI Taxonomy" id="4432"/>
    <lineage>
        <taxon>Eukaryota</taxon>
        <taxon>Viridiplantae</taxon>
        <taxon>Streptophyta</taxon>
        <taxon>Embryophyta</taxon>
        <taxon>Tracheophyta</taxon>
        <taxon>Spermatophyta</taxon>
        <taxon>Magnoliopsida</taxon>
        <taxon>Proteales</taxon>
        <taxon>Nelumbonaceae</taxon>
        <taxon>Nelumbo</taxon>
    </lineage>
</organism>
<dbReference type="Proteomes" id="UP000607653">
    <property type="component" value="Unassembled WGS sequence"/>
</dbReference>
<evidence type="ECO:0000313" key="2">
    <source>
        <dbReference type="EMBL" id="DAD34168.1"/>
    </source>
</evidence>
<evidence type="ECO:0000313" key="3">
    <source>
        <dbReference type="Proteomes" id="UP000607653"/>
    </source>
</evidence>
<dbReference type="AlphaFoldDB" id="A0A822YY40"/>
<keyword evidence="3" id="KW-1185">Reference proteome</keyword>
<sequence>MLVFQIQTGLRRSTYCAEHFELDRLGPFYFISGTEENCQKGEKMSVVVLSPRHHGSSLSAPAPAQEGPTLTVARGALFLGQLARTAISRLQWTFTPLFFQM</sequence>
<dbReference type="PROSITE" id="PS51485">
    <property type="entry name" value="PHYTOCYANIN"/>
    <property type="match status" value="1"/>
</dbReference>
<dbReference type="EMBL" id="DUZY01000004">
    <property type="protein sequence ID" value="DAD34168.1"/>
    <property type="molecule type" value="Genomic_DNA"/>
</dbReference>
<dbReference type="SUPFAM" id="SSF49503">
    <property type="entry name" value="Cupredoxins"/>
    <property type="match status" value="1"/>
</dbReference>
<name>A0A822YY40_NELNU</name>
<reference evidence="2 3" key="1">
    <citation type="journal article" date="2020" name="Mol. Biol. Evol.">
        <title>Distinct Expression and Methylation Patterns for Genes with Different Fates following a Single Whole-Genome Duplication in Flowering Plants.</title>
        <authorList>
            <person name="Shi T."/>
            <person name="Rahmani R.S."/>
            <person name="Gugger P.F."/>
            <person name="Wang M."/>
            <person name="Li H."/>
            <person name="Zhang Y."/>
            <person name="Li Z."/>
            <person name="Wang Q."/>
            <person name="Van de Peer Y."/>
            <person name="Marchal K."/>
            <person name="Chen J."/>
        </authorList>
    </citation>
    <scope>NUCLEOTIDE SEQUENCE [LARGE SCALE GENOMIC DNA]</scope>
    <source>
        <tissue evidence="2">Leaf</tissue>
    </source>
</reference>
<proteinExistence type="predicted"/>
<protein>
    <recommendedName>
        <fullName evidence="1">Phytocyanin domain-containing protein</fullName>
    </recommendedName>
</protein>
<feature type="domain" description="Phytocyanin" evidence="1">
    <location>
        <begin position="1"/>
        <end position="50"/>
    </location>
</feature>
<comment type="caution">
    <text evidence="2">The sequence shown here is derived from an EMBL/GenBank/DDBJ whole genome shotgun (WGS) entry which is preliminary data.</text>
</comment>
<accession>A0A822YY40</accession>
<gene>
    <name evidence="2" type="ORF">HUJ06_004808</name>
</gene>
<dbReference type="InterPro" id="IPR003245">
    <property type="entry name" value="Phytocyanin_dom"/>
</dbReference>
<evidence type="ECO:0000259" key="1">
    <source>
        <dbReference type="PROSITE" id="PS51485"/>
    </source>
</evidence>